<proteinExistence type="predicted"/>
<dbReference type="InterPro" id="IPR045423">
    <property type="entry name" value="DUF6510"/>
</dbReference>
<accession>A0ABN6XK38</accession>
<protein>
    <submittedName>
        <fullName evidence="1">Uncharacterized protein</fullName>
    </submittedName>
</protein>
<keyword evidence="2" id="KW-1185">Reference proteome</keyword>
<organism evidence="1 2">
    <name type="scientific">Naasia aerilata</name>
    <dbReference type="NCBI Taxonomy" id="1162966"/>
    <lineage>
        <taxon>Bacteria</taxon>
        <taxon>Bacillati</taxon>
        <taxon>Actinomycetota</taxon>
        <taxon>Actinomycetes</taxon>
        <taxon>Micrococcales</taxon>
        <taxon>Microbacteriaceae</taxon>
        <taxon>Naasia</taxon>
    </lineage>
</organism>
<gene>
    <name evidence="1" type="ORF">GCM10025866_04020</name>
</gene>
<reference evidence="2" key="1">
    <citation type="journal article" date="2019" name="Int. J. Syst. Evol. Microbiol.">
        <title>The Global Catalogue of Microorganisms (GCM) 10K type strain sequencing project: providing services to taxonomists for standard genome sequencing and annotation.</title>
        <authorList>
            <consortium name="The Broad Institute Genomics Platform"/>
            <consortium name="The Broad Institute Genome Sequencing Center for Infectious Disease"/>
            <person name="Wu L."/>
            <person name="Ma J."/>
        </authorList>
    </citation>
    <scope>NUCLEOTIDE SEQUENCE [LARGE SCALE GENOMIC DNA]</scope>
    <source>
        <strain evidence="2">NBRC 108725</strain>
    </source>
</reference>
<evidence type="ECO:0000313" key="2">
    <source>
        <dbReference type="Proteomes" id="UP001321498"/>
    </source>
</evidence>
<evidence type="ECO:0000313" key="1">
    <source>
        <dbReference type="EMBL" id="BDZ44493.1"/>
    </source>
</evidence>
<dbReference type="EMBL" id="AP027731">
    <property type="protein sequence ID" value="BDZ44493.1"/>
    <property type="molecule type" value="Genomic_DNA"/>
</dbReference>
<sequence length="93" mass="9604">MARLTDGSEFVRVDGNAIAGPLSELLSADMTMAVVTCAPCGSGSVLATAVVELDPAGFIVLCPSCRHTLFTVVKTGNRMTLDVQGMTDLSVTV</sequence>
<dbReference type="RefSeq" id="WP_286277955.1">
    <property type="nucleotide sequence ID" value="NZ_AP027731.1"/>
</dbReference>
<dbReference type="Proteomes" id="UP001321498">
    <property type="component" value="Chromosome"/>
</dbReference>
<name>A0ABN6XK38_9MICO</name>
<dbReference type="Pfam" id="PF20120">
    <property type="entry name" value="DUF6510"/>
    <property type="match status" value="1"/>
</dbReference>